<evidence type="ECO:0000256" key="3">
    <source>
        <dbReference type="ARBA" id="ARBA00023125"/>
    </source>
</evidence>
<dbReference type="HOGENOM" id="CLU_021095_9_5_9"/>
<gene>
    <name evidence="5" type="ORF">HMPREF0528_0001</name>
</gene>
<dbReference type="InterPro" id="IPR044946">
    <property type="entry name" value="Restrct_endonuc_typeI_TRD_sf"/>
</dbReference>
<dbReference type="Proteomes" id="UP000003491">
    <property type="component" value="Unassembled WGS sequence"/>
</dbReference>
<dbReference type="Gene3D" id="3.90.220.20">
    <property type="entry name" value="DNA methylase specificity domains"/>
    <property type="match status" value="1"/>
</dbReference>
<dbReference type="Pfam" id="PF01420">
    <property type="entry name" value="Methylase_S"/>
    <property type="match status" value="1"/>
</dbReference>
<dbReference type="GO" id="GO:0003677">
    <property type="term" value="F:DNA binding"/>
    <property type="evidence" value="ECO:0007669"/>
    <property type="project" value="UniProtKB-KW"/>
</dbReference>
<evidence type="ECO:0000313" key="5">
    <source>
        <dbReference type="EMBL" id="EEJ60865.1"/>
    </source>
</evidence>
<evidence type="ECO:0000256" key="2">
    <source>
        <dbReference type="ARBA" id="ARBA00022747"/>
    </source>
</evidence>
<protein>
    <submittedName>
        <fullName evidence="5">Type I restriction modification DNA specificity domain protein</fullName>
    </submittedName>
</protein>
<dbReference type="AlphaFoldDB" id="C2E2M7"/>
<dbReference type="InterPro" id="IPR052021">
    <property type="entry name" value="Type-I_RS_S_subunit"/>
</dbReference>
<comment type="caution">
    <text evidence="5">The sequence shown here is derived from an EMBL/GenBank/DDBJ whole genome shotgun (WGS) entry which is preliminary data.</text>
</comment>
<keyword evidence="3" id="KW-0238">DNA-binding</keyword>
<reference evidence="5 6" key="1">
    <citation type="submission" date="2009-01" db="EMBL/GenBank/DDBJ databases">
        <authorList>
            <person name="Qin X."/>
            <person name="Bachman B."/>
            <person name="Battles P."/>
            <person name="Bell A."/>
            <person name="Bess C."/>
            <person name="Bickham C."/>
            <person name="Chaboub L."/>
            <person name="Chen D."/>
            <person name="Coyle M."/>
            <person name="Deiros D.R."/>
            <person name="Dinh H."/>
            <person name="Forbes L."/>
            <person name="Fowler G."/>
            <person name="Francisco L."/>
            <person name="Fu Q."/>
            <person name="Gubbala S."/>
            <person name="Hale W."/>
            <person name="Han Y."/>
            <person name="Hemphill L."/>
            <person name="Highlander S.K."/>
            <person name="Hirani K."/>
            <person name="Hogues M."/>
            <person name="Jackson L."/>
            <person name="Jakkamsetti A."/>
            <person name="Javaid M."/>
            <person name="Jiang H."/>
            <person name="Korchina V."/>
            <person name="Kovar C."/>
            <person name="Lara F."/>
            <person name="Lee S."/>
            <person name="Mata R."/>
            <person name="Mathew T."/>
            <person name="Moen C."/>
            <person name="Morales K."/>
            <person name="Munidasa M."/>
            <person name="Nazareth L."/>
            <person name="Ngo R."/>
            <person name="Nguyen L."/>
            <person name="Okwuonu G."/>
            <person name="Ongeri F."/>
            <person name="Patil S."/>
            <person name="Petrosino J."/>
            <person name="Pham C."/>
            <person name="Pham P."/>
            <person name="Pu L.-L."/>
            <person name="Puazo M."/>
            <person name="Raj R."/>
            <person name="Reid J."/>
            <person name="Rouhana J."/>
            <person name="Saada N."/>
            <person name="Shang Y."/>
            <person name="Simmons D."/>
            <person name="Thornton R."/>
            <person name="Warren J."/>
            <person name="Weissenberger G."/>
            <person name="Zhang J."/>
            <person name="Zhang L."/>
            <person name="Zhou C."/>
            <person name="Zhu D."/>
            <person name="Muzny D."/>
            <person name="Worley K."/>
            <person name="Gibbs R."/>
        </authorList>
    </citation>
    <scope>NUCLEOTIDE SEQUENCE [LARGE SCALE GENOMIC DNA]</scope>
    <source>
        <strain evidence="5 6">ATCC 33200</strain>
    </source>
</reference>
<dbReference type="PANTHER" id="PTHR30408">
    <property type="entry name" value="TYPE-1 RESTRICTION ENZYME ECOKI SPECIFICITY PROTEIN"/>
    <property type="match status" value="1"/>
</dbReference>
<dbReference type="RefSeq" id="WP_004896661.1">
    <property type="nucleotide sequence ID" value="NZ_GG670132.1"/>
</dbReference>
<feature type="domain" description="Type I restriction modification DNA specificity" evidence="4">
    <location>
        <begin position="2"/>
        <end position="171"/>
    </location>
</feature>
<comment type="similarity">
    <text evidence="1">Belongs to the type-I restriction system S methylase family.</text>
</comment>
<evidence type="ECO:0000256" key="1">
    <source>
        <dbReference type="ARBA" id="ARBA00010923"/>
    </source>
</evidence>
<evidence type="ECO:0000259" key="4">
    <source>
        <dbReference type="Pfam" id="PF01420"/>
    </source>
</evidence>
<keyword evidence="2" id="KW-0680">Restriction system</keyword>
<feature type="non-terminal residue" evidence="5">
    <location>
        <position position="177"/>
    </location>
</feature>
<organism evidence="5 6">
    <name type="scientific">Lactobacillus johnsonii ATCC 33200</name>
    <dbReference type="NCBI Taxonomy" id="525330"/>
    <lineage>
        <taxon>Bacteria</taxon>
        <taxon>Bacillati</taxon>
        <taxon>Bacillota</taxon>
        <taxon>Bacilli</taxon>
        <taxon>Lactobacillales</taxon>
        <taxon>Lactobacillaceae</taxon>
        <taxon>Lactobacillus</taxon>
    </lineage>
</organism>
<dbReference type="PANTHER" id="PTHR30408:SF12">
    <property type="entry name" value="TYPE I RESTRICTION ENZYME MJAVIII SPECIFICITY SUBUNIT"/>
    <property type="match status" value="1"/>
</dbReference>
<sequence>MEVSLKEISKIVTGNTPSKKNKNYWNSKDICFIKPDVIGSGIDSITTSNEYISNSASSKARIVDRNTILITCIGNIGRIGIISDKKVAFNQQINAIIPNYKINIRYLAYVLLFSQPRLNALANSAVVPIVNKTQLGNFKVKINPNLESQGKIVSILDKIAKIIKKQTKEIEHLDELI</sequence>
<evidence type="ECO:0000313" key="6">
    <source>
        <dbReference type="Proteomes" id="UP000003491"/>
    </source>
</evidence>
<dbReference type="GO" id="GO:0009307">
    <property type="term" value="P:DNA restriction-modification system"/>
    <property type="evidence" value="ECO:0007669"/>
    <property type="project" value="UniProtKB-KW"/>
</dbReference>
<name>C2E2M7_LACJH</name>
<dbReference type="SUPFAM" id="SSF116734">
    <property type="entry name" value="DNA methylase specificity domain"/>
    <property type="match status" value="1"/>
</dbReference>
<dbReference type="CDD" id="cd17293">
    <property type="entry name" value="RMtype1_S_Ppo21ORF8840P_TRD1-CR1_like"/>
    <property type="match status" value="1"/>
</dbReference>
<proteinExistence type="inferred from homology"/>
<accession>C2E2M7</accession>
<dbReference type="EMBL" id="ACGR01000002">
    <property type="protein sequence ID" value="EEJ60865.1"/>
    <property type="molecule type" value="Genomic_DNA"/>
</dbReference>
<dbReference type="InterPro" id="IPR000055">
    <property type="entry name" value="Restrct_endonuc_typeI_TRD"/>
</dbReference>